<proteinExistence type="inferred from homology"/>
<dbReference type="UniPathway" id="UPA00629">
    <property type="reaction ID" value="UER00684"/>
</dbReference>
<dbReference type="NCBIfam" id="NF001684">
    <property type="entry name" value="PRK00443.1-4"/>
    <property type="match status" value="1"/>
</dbReference>
<comment type="catalytic activity">
    <reaction evidence="3">
        <text>alpha-D-glucosamine 6-phosphate + H2O = beta-D-fructose 6-phosphate + NH4(+)</text>
        <dbReference type="Rhea" id="RHEA:12172"/>
        <dbReference type="ChEBI" id="CHEBI:15377"/>
        <dbReference type="ChEBI" id="CHEBI:28938"/>
        <dbReference type="ChEBI" id="CHEBI:57634"/>
        <dbReference type="ChEBI" id="CHEBI:75989"/>
        <dbReference type="EC" id="3.5.99.6"/>
    </reaction>
</comment>
<keyword evidence="2 3" id="KW-0119">Carbohydrate metabolism</keyword>
<dbReference type="HAMAP" id="MF_01241">
    <property type="entry name" value="GlcN6P_deamin"/>
    <property type="match status" value="1"/>
</dbReference>
<dbReference type="Gene3D" id="3.40.50.1360">
    <property type="match status" value="1"/>
</dbReference>
<dbReference type="GO" id="GO:0005737">
    <property type="term" value="C:cytoplasm"/>
    <property type="evidence" value="ECO:0007669"/>
    <property type="project" value="TreeGrafter"/>
</dbReference>
<dbReference type="GO" id="GO:0005975">
    <property type="term" value="P:carbohydrate metabolic process"/>
    <property type="evidence" value="ECO:0007669"/>
    <property type="project" value="InterPro"/>
</dbReference>
<name>A0A1H9W8P7_9CORY</name>
<dbReference type="GO" id="GO:0004342">
    <property type="term" value="F:glucosamine-6-phosphate deaminase activity"/>
    <property type="evidence" value="ECO:0007669"/>
    <property type="project" value="UniProtKB-UniRule"/>
</dbReference>
<dbReference type="SUPFAM" id="SSF100950">
    <property type="entry name" value="NagB/RpiA/CoA transferase-like"/>
    <property type="match status" value="1"/>
</dbReference>
<dbReference type="InterPro" id="IPR004547">
    <property type="entry name" value="Glucosamine6P_isomerase"/>
</dbReference>
<dbReference type="GO" id="GO:0019262">
    <property type="term" value="P:N-acetylneuraminate catabolic process"/>
    <property type="evidence" value="ECO:0007669"/>
    <property type="project" value="UniProtKB-UniRule"/>
</dbReference>
<dbReference type="InterPro" id="IPR006148">
    <property type="entry name" value="Glc/Gal-6P_isomerase"/>
</dbReference>
<dbReference type="GO" id="GO:0042802">
    <property type="term" value="F:identical protein binding"/>
    <property type="evidence" value="ECO:0007669"/>
    <property type="project" value="TreeGrafter"/>
</dbReference>
<evidence type="ECO:0000313" key="6">
    <source>
        <dbReference type="Proteomes" id="UP000198929"/>
    </source>
</evidence>
<comment type="function">
    <text evidence="3">Catalyzes the reversible isomerization-deamination of glucosamine 6-phosphate (GlcN6P) to form fructose 6-phosphate (Fru6P) and ammonium ion.</text>
</comment>
<dbReference type="GO" id="GO:0006046">
    <property type="term" value="P:N-acetylglucosamine catabolic process"/>
    <property type="evidence" value="ECO:0007669"/>
    <property type="project" value="UniProtKB-UniRule"/>
</dbReference>
<accession>A0A1H9W8P7</accession>
<comment type="pathway">
    <text evidence="3">Amino-sugar metabolism; N-acetylneuraminate degradation; D-fructose 6-phosphate from N-acetylneuraminate: step 5/5.</text>
</comment>
<dbReference type="EC" id="3.5.99.6" evidence="3"/>
<dbReference type="GO" id="GO:0006043">
    <property type="term" value="P:glucosamine catabolic process"/>
    <property type="evidence" value="ECO:0007669"/>
    <property type="project" value="TreeGrafter"/>
</dbReference>
<feature type="active site" description="For ring-opening step" evidence="3">
    <location>
        <position position="134"/>
    </location>
</feature>
<comment type="caution">
    <text evidence="3">Lacks conserved residue(s) required for the propagation of feature annotation.</text>
</comment>
<dbReference type="CDD" id="cd01399">
    <property type="entry name" value="GlcN6P_deaminase"/>
    <property type="match status" value="1"/>
</dbReference>
<feature type="active site" description="Proton acceptor; for ring-opening step" evidence="3">
    <location>
        <position position="136"/>
    </location>
</feature>
<dbReference type="InterPro" id="IPR037171">
    <property type="entry name" value="NagB/RpiA_transferase-like"/>
</dbReference>
<dbReference type="STRING" id="1121357.SAMN05661109_02590"/>
<organism evidence="5 6">
    <name type="scientific">Corynebacterium cystitidis DSM 20524</name>
    <dbReference type="NCBI Taxonomy" id="1121357"/>
    <lineage>
        <taxon>Bacteria</taxon>
        <taxon>Bacillati</taxon>
        <taxon>Actinomycetota</taxon>
        <taxon>Actinomycetes</taxon>
        <taxon>Mycobacteriales</taxon>
        <taxon>Corynebacteriaceae</taxon>
        <taxon>Corynebacterium</taxon>
    </lineage>
</organism>
<dbReference type="RefSeq" id="WP_092260836.1">
    <property type="nucleotide sequence ID" value="NZ_CP047199.1"/>
</dbReference>
<reference evidence="6" key="1">
    <citation type="submission" date="2016-10" db="EMBL/GenBank/DDBJ databases">
        <authorList>
            <person name="Varghese N."/>
            <person name="Submissions S."/>
        </authorList>
    </citation>
    <scope>NUCLEOTIDE SEQUENCE [LARGE SCALE GENOMIC DNA]</scope>
    <source>
        <strain evidence="6">DSM 20524</strain>
    </source>
</reference>
<evidence type="ECO:0000256" key="3">
    <source>
        <dbReference type="HAMAP-Rule" id="MF_01241"/>
    </source>
</evidence>
<feature type="domain" description="Glucosamine/galactosamine-6-phosphate isomerase" evidence="4">
    <location>
        <begin position="4"/>
        <end position="228"/>
    </location>
</feature>
<dbReference type="Pfam" id="PF01182">
    <property type="entry name" value="Glucosamine_iso"/>
    <property type="match status" value="1"/>
</dbReference>
<evidence type="ECO:0000259" key="4">
    <source>
        <dbReference type="Pfam" id="PF01182"/>
    </source>
</evidence>
<comment type="similarity">
    <text evidence="3">Belongs to the glucosamine/galactosamine-6-phosphate isomerase family. NagB subfamily.</text>
</comment>
<gene>
    <name evidence="3" type="primary">nagB</name>
    <name evidence="5" type="ORF">SAMN05661109_02590</name>
</gene>
<evidence type="ECO:0000256" key="1">
    <source>
        <dbReference type="ARBA" id="ARBA00022801"/>
    </source>
</evidence>
<keyword evidence="6" id="KW-1185">Reference proteome</keyword>
<keyword evidence="1 3" id="KW-0378">Hydrolase</keyword>
<sequence length="264" mass="28955">MEILIRRTPDDVAQTAADIIAANLRPGAVLGLATGSTPLKTYQELIRRNQTGEISFKGTKAFCLDEYIGVPPEHEQSYHYVIRNEFTNHIDINDSDVHSPNGMSEKPWIAAQEYEDAIVMSGGISCQLLGIGTNGHIGFNEPATSLRSLTRVEVLHAQTVKDNARFFDTIDEVPKYAITQGLGTILRSSHALLIATGQGKARAVASLVEGPVSASCPASVLQMHNNATIVVDEDAAMMLQDKQYYRRVEEMRPAWRGIDGKPKH</sequence>
<dbReference type="Proteomes" id="UP000198929">
    <property type="component" value="Unassembled WGS sequence"/>
</dbReference>
<dbReference type="AlphaFoldDB" id="A0A1H9W8P7"/>
<dbReference type="EMBL" id="FOGQ01000018">
    <property type="protein sequence ID" value="SES30149.1"/>
    <property type="molecule type" value="Genomic_DNA"/>
</dbReference>
<dbReference type="PANTHER" id="PTHR11280:SF5">
    <property type="entry name" value="GLUCOSAMINE-6-PHOSPHATE ISOMERASE"/>
    <property type="match status" value="1"/>
</dbReference>
<protein>
    <recommendedName>
        <fullName evidence="3">Glucosamine-6-phosphate deaminase</fullName>
        <ecNumber evidence="3">3.5.99.6</ecNumber>
    </recommendedName>
    <alternativeName>
        <fullName evidence="3">GlcN6P deaminase</fullName>
        <shortName evidence="3">GNPDA</shortName>
    </alternativeName>
    <alternativeName>
        <fullName evidence="3">Glucosamine-6-phosphate isomerase</fullName>
    </alternativeName>
</protein>
<feature type="active site" description="Proton acceptor; for enolization step" evidence="3">
    <location>
        <position position="65"/>
    </location>
</feature>
<dbReference type="NCBIfam" id="TIGR00502">
    <property type="entry name" value="nagB"/>
    <property type="match status" value="1"/>
</dbReference>
<feature type="active site" description="For ring-opening step" evidence="3">
    <location>
        <position position="141"/>
    </location>
</feature>
<evidence type="ECO:0000313" key="5">
    <source>
        <dbReference type="EMBL" id="SES30149.1"/>
    </source>
</evidence>
<dbReference type="PANTHER" id="PTHR11280">
    <property type="entry name" value="GLUCOSAMINE-6-PHOSPHATE ISOMERASE"/>
    <property type="match status" value="1"/>
</dbReference>
<evidence type="ECO:0000256" key="2">
    <source>
        <dbReference type="ARBA" id="ARBA00023277"/>
    </source>
</evidence>